<name>A0A194Q7Z4_PAPXU</name>
<dbReference type="Proteomes" id="UP000053268">
    <property type="component" value="Unassembled WGS sequence"/>
</dbReference>
<proteinExistence type="predicted"/>
<reference evidence="1 2" key="1">
    <citation type="journal article" date="2015" name="Nat. Commun.">
        <title>Outbred genome sequencing and CRISPR/Cas9 gene editing in butterflies.</title>
        <authorList>
            <person name="Li X."/>
            <person name="Fan D."/>
            <person name="Zhang W."/>
            <person name="Liu G."/>
            <person name="Zhang L."/>
            <person name="Zhao L."/>
            <person name="Fang X."/>
            <person name="Chen L."/>
            <person name="Dong Y."/>
            <person name="Chen Y."/>
            <person name="Ding Y."/>
            <person name="Zhao R."/>
            <person name="Feng M."/>
            <person name="Zhu Y."/>
            <person name="Feng Y."/>
            <person name="Jiang X."/>
            <person name="Zhu D."/>
            <person name="Xiang H."/>
            <person name="Feng X."/>
            <person name="Li S."/>
            <person name="Wang J."/>
            <person name="Zhang G."/>
            <person name="Kronforst M.R."/>
            <person name="Wang W."/>
        </authorList>
    </citation>
    <scope>NUCLEOTIDE SEQUENCE [LARGE SCALE GENOMIC DNA]</scope>
    <source>
        <strain evidence="1">Ya'a_city_454_Px</strain>
        <tissue evidence="1">Whole body</tissue>
    </source>
</reference>
<evidence type="ECO:0000313" key="2">
    <source>
        <dbReference type="Proteomes" id="UP000053268"/>
    </source>
</evidence>
<protein>
    <submittedName>
        <fullName evidence="1">Uncharacterized protein</fullName>
    </submittedName>
</protein>
<evidence type="ECO:0000313" key="1">
    <source>
        <dbReference type="EMBL" id="KPI99530.1"/>
    </source>
</evidence>
<keyword evidence="2" id="KW-1185">Reference proteome</keyword>
<organism evidence="1 2">
    <name type="scientific">Papilio xuthus</name>
    <name type="common">Asian swallowtail butterfly</name>
    <dbReference type="NCBI Taxonomy" id="66420"/>
    <lineage>
        <taxon>Eukaryota</taxon>
        <taxon>Metazoa</taxon>
        <taxon>Ecdysozoa</taxon>
        <taxon>Arthropoda</taxon>
        <taxon>Hexapoda</taxon>
        <taxon>Insecta</taxon>
        <taxon>Pterygota</taxon>
        <taxon>Neoptera</taxon>
        <taxon>Endopterygota</taxon>
        <taxon>Lepidoptera</taxon>
        <taxon>Glossata</taxon>
        <taxon>Ditrysia</taxon>
        <taxon>Papilionoidea</taxon>
        <taxon>Papilionidae</taxon>
        <taxon>Papilioninae</taxon>
        <taxon>Papilio</taxon>
    </lineage>
</organism>
<dbReference type="AlphaFoldDB" id="A0A194Q7Z4"/>
<sequence>MITVCSDTDAIRRQREPDGKIRSGACVQNFTTDEMLHYACPDKTCKQVIRVHHTDERAILAEHRFPTFY</sequence>
<dbReference type="EMBL" id="KQ459579">
    <property type="protein sequence ID" value="KPI99530.1"/>
    <property type="molecule type" value="Genomic_DNA"/>
</dbReference>
<accession>A0A194Q7Z4</accession>
<gene>
    <name evidence="1" type="ORF">RR46_03895</name>
</gene>